<keyword evidence="2" id="KW-1185">Reference proteome</keyword>
<dbReference type="RefSeq" id="WP_050004544.1">
    <property type="nucleotide sequence ID" value="NZ_CAUEXJ010000034.1"/>
</dbReference>
<name>A0A0D8J3Z9_9FIRM</name>
<evidence type="ECO:0000313" key="1">
    <source>
        <dbReference type="EMBL" id="KJF41231.1"/>
    </source>
</evidence>
<comment type="caution">
    <text evidence="1">The sequence shown here is derived from an EMBL/GenBank/DDBJ whole genome shotgun (WGS) entry which is preliminary data.</text>
</comment>
<dbReference type="EMBL" id="JXXK01000002">
    <property type="protein sequence ID" value="KJF41231.1"/>
    <property type="molecule type" value="Genomic_DNA"/>
</dbReference>
<reference evidence="1" key="1">
    <citation type="submission" date="2015-02" db="EMBL/GenBank/DDBJ databases">
        <title>A novel member of the family Ruminococcaceae isolated from human feces.</title>
        <authorList>
            <person name="Shkoporov A.N."/>
            <person name="Chaplin A.V."/>
            <person name="Motuzova O.V."/>
            <person name="Kafarskaia L.I."/>
            <person name="Khokhlova E.V."/>
            <person name="Efimov B.A."/>
        </authorList>
    </citation>
    <scope>NUCLEOTIDE SEQUENCE [LARGE SCALE GENOMIC DNA]</scope>
    <source>
        <strain evidence="1">585-1</strain>
    </source>
</reference>
<dbReference type="GeneID" id="42855658"/>
<proteinExistence type="predicted"/>
<dbReference type="Proteomes" id="UP000032483">
    <property type="component" value="Unassembled WGS sequence"/>
</dbReference>
<gene>
    <name evidence="1" type="ORF">TQ39_03280</name>
</gene>
<evidence type="ECO:0000313" key="2">
    <source>
        <dbReference type="Proteomes" id="UP000032483"/>
    </source>
</evidence>
<protein>
    <submittedName>
        <fullName evidence="1">Uncharacterized protein</fullName>
    </submittedName>
</protein>
<dbReference type="AlphaFoldDB" id="A0A0D8J3Z9"/>
<organism evidence="1 2">
    <name type="scientific">Ruthenibacterium lactatiformans</name>
    <dbReference type="NCBI Taxonomy" id="1550024"/>
    <lineage>
        <taxon>Bacteria</taxon>
        <taxon>Bacillati</taxon>
        <taxon>Bacillota</taxon>
        <taxon>Clostridia</taxon>
        <taxon>Eubacteriales</taxon>
        <taxon>Oscillospiraceae</taxon>
        <taxon>Ruthenibacterium</taxon>
    </lineage>
</organism>
<accession>A0A0D8J3Z9</accession>
<sequence>MDIYDEILGEYEGDTTKSPIATILNDIREAEKRNQVPLERFTKEQYIQLVNARIFSRSSIATRLSKIKQITEKKCSRCGISQTDVLFDFPTPKETIEYAIEQYVKILFSSFGEFNEALKNRFDLNTHIGLRSYVFWGLLWCGIPHQKVAGIRMEEIDFQHQKIGAHYIRYEIMSAVKKYSEINSFDVGRNEFLEIANREYLFPALKYTGAEHQTTLSIRNASYLLLDKAVGHDGLEMKIQNMSFDTVQKSSLFEQKFDIESSKGSDKEERFLTNLFPQYMVKAKRTHVAHEYLVWKKMYR</sequence>